<dbReference type="PROSITE" id="PS51635">
    <property type="entry name" value="PNPLA"/>
    <property type="match status" value="1"/>
</dbReference>
<accession>A0AAD5CC22</accession>
<keyword evidence="2 3" id="KW-0443">Lipid metabolism</keyword>
<reference evidence="7" key="1">
    <citation type="submission" date="2022-06" db="EMBL/GenBank/DDBJ databases">
        <title>Uncovering the hologenomic basis of an extraordinary plant invasion.</title>
        <authorList>
            <person name="Bieker V.C."/>
            <person name="Martin M.D."/>
            <person name="Gilbert T."/>
            <person name="Hodgins K."/>
            <person name="Battlay P."/>
            <person name="Petersen B."/>
            <person name="Wilson J."/>
        </authorList>
    </citation>
    <scope>NUCLEOTIDE SEQUENCE</scope>
    <source>
        <strain evidence="7">AA19_3_7</strain>
        <tissue evidence="7">Leaf</tissue>
    </source>
</reference>
<feature type="active site" description="Nucleophile" evidence="3">
    <location>
        <position position="21"/>
    </location>
</feature>
<comment type="similarity">
    <text evidence="1 4">Belongs to the patatin family.</text>
</comment>
<feature type="short sequence motif" description="GXSXG" evidence="3">
    <location>
        <begin position="19"/>
        <end position="23"/>
    </location>
</feature>
<feature type="non-terminal residue" evidence="7">
    <location>
        <position position="356"/>
    </location>
</feature>
<evidence type="ECO:0000313" key="8">
    <source>
        <dbReference type="Proteomes" id="UP001206925"/>
    </source>
</evidence>
<evidence type="ECO:0000256" key="4">
    <source>
        <dbReference type="RuleBase" id="RU361262"/>
    </source>
</evidence>
<evidence type="ECO:0000256" key="2">
    <source>
        <dbReference type="ARBA" id="ARBA00023098"/>
    </source>
</evidence>
<name>A0AAD5CC22_AMBAR</name>
<protein>
    <recommendedName>
        <fullName evidence="4">Patatin</fullName>
        <ecNumber evidence="4">3.1.1.-</ecNumber>
    </recommendedName>
</protein>
<keyword evidence="8" id="KW-1185">Reference proteome</keyword>
<comment type="caution">
    <text evidence="7">The sequence shown here is derived from an EMBL/GenBank/DDBJ whole genome shotgun (WGS) entry which is preliminary data.</text>
</comment>
<feature type="non-terminal residue" evidence="7">
    <location>
        <position position="1"/>
    </location>
</feature>
<evidence type="ECO:0000256" key="5">
    <source>
        <dbReference type="SAM" id="MobiDB-lite"/>
    </source>
</evidence>
<dbReference type="InterPro" id="IPR016035">
    <property type="entry name" value="Acyl_Trfase/lysoPLipase"/>
</dbReference>
<dbReference type="GO" id="GO:0004620">
    <property type="term" value="F:phospholipase activity"/>
    <property type="evidence" value="ECO:0007669"/>
    <property type="project" value="TreeGrafter"/>
</dbReference>
<feature type="region of interest" description="Disordered" evidence="5">
    <location>
        <begin position="141"/>
        <end position="173"/>
    </location>
</feature>
<dbReference type="SUPFAM" id="SSF52151">
    <property type="entry name" value="FabD/lysophospholipase-like"/>
    <property type="match status" value="1"/>
</dbReference>
<dbReference type="GO" id="GO:0016042">
    <property type="term" value="P:lipid catabolic process"/>
    <property type="evidence" value="ECO:0007669"/>
    <property type="project" value="UniProtKB-UniRule"/>
</dbReference>
<feature type="domain" description="PNPLA" evidence="6">
    <location>
        <begin position="1"/>
        <end position="191"/>
    </location>
</feature>
<dbReference type="Gene3D" id="3.40.1090.10">
    <property type="entry name" value="Cytosolic phospholipase A2 catalytic domain"/>
    <property type="match status" value="1"/>
</dbReference>
<gene>
    <name evidence="7" type="ORF">M8C21_032592</name>
</gene>
<feature type="short sequence motif" description="DGA/G" evidence="3">
    <location>
        <begin position="178"/>
        <end position="180"/>
    </location>
</feature>
<dbReference type="GO" id="GO:0047372">
    <property type="term" value="F:monoacylglycerol lipase activity"/>
    <property type="evidence" value="ECO:0007669"/>
    <property type="project" value="TreeGrafter"/>
</dbReference>
<organism evidence="7 8">
    <name type="scientific">Ambrosia artemisiifolia</name>
    <name type="common">Common ragweed</name>
    <dbReference type="NCBI Taxonomy" id="4212"/>
    <lineage>
        <taxon>Eukaryota</taxon>
        <taxon>Viridiplantae</taxon>
        <taxon>Streptophyta</taxon>
        <taxon>Embryophyta</taxon>
        <taxon>Tracheophyta</taxon>
        <taxon>Spermatophyta</taxon>
        <taxon>Magnoliopsida</taxon>
        <taxon>eudicotyledons</taxon>
        <taxon>Gunneridae</taxon>
        <taxon>Pentapetalae</taxon>
        <taxon>asterids</taxon>
        <taxon>campanulids</taxon>
        <taxon>Asterales</taxon>
        <taxon>Asteraceae</taxon>
        <taxon>Asteroideae</taxon>
        <taxon>Heliantheae alliance</taxon>
        <taxon>Heliantheae</taxon>
        <taxon>Ambrosia</taxon>
    </lineage>
</organism>
<dbReference type="PANTHER" id="PTHR32176:SF103">
    <property type="entry name" value="OS08G0376550 PROTEIN"/>
    <property type="match status" value="1"/>
</dbReference>
<dbReference type="Proteomes" id="UP001206925">
    <property type="component" value="Unassembled WGS sequence"/>
</dbReference>
<feature type="active site" description="Proton acceptor" evidence="3">
    <location>
        <position position="178"/>
    </location>
</feature>
<dbReference type="EC" id="3.1.1.-" evidence="4"/>
<evidence type="ECO:0000256" key="1">
    <source>
        <dbReference type="ARBA" id="ARBA00010240"/>
    </source>
</evidence>
<comment type="caution">
    <text evidence="3">Lacks conserved residue(s) required for the propagation of feature annotation.</text>
</comment>
<comment type="function">
    <text evidence="4">Lipolytic acyl hydrolase (LAH).</text>
</comment>
<evidence type="ECO:0000259" key="6">
    <source>
        <dbReference type="PROSITE" id="PS51635"/>
    </source>
</evidence>
<keyword evidence="3 4" id="KW-0442">Lipid degradation</keyword>
<sequence>EFENNDDARIADYFDVIAGTSTGGLITAMLTAPNDHNRPLFSTKDIIDFYHQKSRKIFRQDWNICGPMYDGKYLHKCIRKRLKETKLEHTLTNIVIPTFDIKRLQPTIFSSFELKEKPYMNALLSDICIATSAAPTYLPPHYFKTDHKENPKDNSKENSKENPEENTKKKPRKFHLIDGGVAANNPTLIAMAEIAKQLICKNPKFAEPQSLDYQRYLVISIGTGECKRETKYSANKASKWGMLGWWLNSKCTTPLVDIFTQASTDMVDFHLSVVFKGLNIQTNYLRIQETALERTLSSLDMATSENLNYLSDVGKKLLGKKVSSVDLETGMFVPYMDKTNEQVLIEFAKKLIDERR</sequence>
<keyword evidence="3 4" id="KW-0378">Hydrolase</keyword>
<dbReference type="InterPro" id="IPR002641">
    <property type="entry name" value="PNPLA_dom"/>
</dbReference>
<dbReference type="AlphaFoldDB" id="A0AAD5CC22"/>
<comment type="domain">
    <text evidence="4">The nitrogen atoms of the two glycine residues in the GGXR motif define the oxyanion hole, and stabilize the oxyanion that forms during the nucleophilic attack by the catalytic serine during substrate cleavage.</text>
</comment>
<evidence type="ECO:0000313" key="7">
    <source>
        <dbReference type="EMBL" id="KAI7739112.1"/>
    </source>
</evidence>
<dbReference type="Pfam" id="PF01734">
    <property type="entry name" value="Patatin"/>
    <property type="match status" value="1"/>
</dbReference>
<dbReference type="PANTHER" id="PTHR32176">
    <property type="entry name" value="XYLOSE ISOMERASE"/>
    <property type="match status" value="1"/>
</dbReference>
<proteinExistence type="inferred from homology"/>
<feature type="compositionally biased region" description="Basic and acidic residues" evidence="5">
    <location>
        <begin position="143"/>
        <end position="168"/>
    </location>
</feature>
<dbReference type="EMBL" id="JAMZMK010008673">
    <property type="protein sequence ID" value="KAI7739112.1"/>
    <property type="molecule type" value="Genomic_DNA"/>
</dbReference>
<evidence type="ECO:0000256" key="3">
    <source>
        <dbReference type="PROSITE-ProRule" id="PRU01161"/>
    </source>
</evidence>